<dbReference type="Proteomes" id="UP000736335">
    <property type="component" value="Unassembled WGS sequence"/>
</dbReference>
<keyword evidence="3" id="KW-1185">Reference proteome</keyword>
<feature type="region of interest" description="Disordered" evidence="1">
    <location>
        <begin position="81"/>
        <end position="105"/>
    </location>
</feature>
<evidence type="ECO:0000313" key="2">
    <source>
        <dbReference type="EMBL" id="KAF9778067.1"/>
    </source>
</evidence>
<reference evidence="2" key="1">
    <citation type="journal article" date="2020" name="Nat. Commun.">
        <title>Large-scale genome sequencing of mycorrhizal fungi provides insights into the early evolution of symbiotic traits.</title>
        <authorList>
            <person name="Miyauchi S."/>
            <person name="Kiss E."/>
            <person name="Kuo A."/>
            <person name="Drula E."/>
            <person name="Kohler A."/>
            <person name="Sanchez-Garcia M."/>
            <person name="Morin E."/>
            <person name="Andreopoulos B."/>
            <person name="Barry K.W."/>
            <person name="Bonito G."/>
            <person name="Buee M."/>
            <person name="Carver A."/>
            <person name="Chen C."/>
            <person name="Cichocki N."/>
            <person name="Clum A."/>
            <person name="Culley D."/>
            <person name="Crous P.W."/>
            <person name="Fauchery L."/>
            <person name="Girlanda M."/>
            <person name="Hayes R.D."/>
            <person name="Keri Z."/>
            <person name="LaButti K."/>
            <person name="Lipzen A."/>
            <person name="Lombard V."/>
            <person name="Magnuson J."/>
            <person name="Maillard F."/>
            <person name="Murat C."/>
            <person name="Nolan M."/>
            <person name="Ohm R.A."/>
            <person name="Pangilinan J."/>
            <person name="Pereira M.F."/>
            <person name="Perotto S."/>
            <person name="Peter M."/>
            <person name="Pfister S."/>
            <person name="Riley R."/>
            <person name="Sitrit Y."/>
            <person name="Stielow J.B."/>
            <person name="Szollosi G."/>
            <person name="Zifcakova L."/>
            <person name="Stursova M."/>
            <person name="Spatafora J.W."/>
            <person name="Tedersoo L."/>
            <person name="Vaario L.M."/>
            <person name="Yamada A."/>
            <person name="Yan M."/>
            <person name="Wang P."/>
            <person name="Xu J."/>
            <person name="Bruns T."/>
            <person name="Baldrian P."/>
            <person name="Vilgalys R."/>
            <person name="Dunand C."/>
            <person name="Henrissat B."/>
            <person name="Grigoriev I.V."/>
            <person name="Hibbett D."/>
            <person name="Nagy L.G."/>
            <person name="Martin F.M."/>
        </authorList>
    </citation>
    <scope>NUCLEOTIDE SEQUENCE</scope>
    <source>
        <strain evidence="2">UH-Tt-Lm1</strain>
    </source>
</reference>
<evidence type="ECO:0000313" key="3">
    <source>
        <dbReference type="Proteomes" id="UP000736335"/>
    </source>
</evidence>
<reference evidence="2" key="2">
    <citation type="submission" date="2020-11" db="EMBL/GenBank/DDBJ databases">
        <authorList>
            <consortium name="DOE Joint Genome Institute"/>
            <person name="Kuo A."/>
            <person name="Miyauchi S."/>
            <person name="Kiss E."/>
            <person name="Drula E."/>
            <person name="Kohler A."/>
            <person name="Sanchez-Garcia M."/>
            <person name="Andreopoulos B."/>
            <person name="Barry K.W."/>
            <person name="Bonito G."/>
            <person name="Buee M."/>
            <person name="Carver A."/>
            <person name="Chen C."/>
            <person name="Cichocki N."/>
            <person name="Clum A."/>
            <person name="Culley D."/>
            <person name="Crous P.W."/>
            <person name="Fauchery L."/>
            <person name="Girlanda M."/>
            <person name="Hayes R."/>
            <person name="Keri Z."/>
            <person name="Labutti K."/>
            <person name="Lipzen A."/>
            <person name="Lombard V."/>
            <person name="Magnuson J."/>
            <person name="Maillard F."/>
            <person name="Morin E."/>
            <person name="Murat C."/>
            <person name="Nolan M."/>
            <person name="Ohm R."/>
            <person name="Pangilinan J."/>
            <person name="Pereira M."/>
            <person name="Perotto S."/>
            <person name="Peter M."/>
            <person name="Riley R."/>
            <person name="Sitrit Y."/>
            <person name="Stielow B."/>
            <person name="Szollosi G."/>
            <person name="Zifcakova L."/>
            <person name="Stursova M."/>
            <person name="Spatafora J.W."/>
            <person name="Tedersoo L."/>
            <person name="Vaario L.-M."/>
            <person name="Yamada A."/>
            <person name="Yan M."/>
            <person name="Wang P."/>
            <person name="Xu J."/>
            <person name="Bruns T."/>
            <person name="Baldrian P."/>
            <person name="Vilgalys R."/>
            <person name="Henrissat B."/>
            <person name="Grigoriev I.V."/>
            <person name="Hibbett D."/>
            <person name="Nagy L.G."/>
            <person name="Martin F.M."/>
        </authorList>
    </citation>
    <scope>NUCLEOTIDE SEQUENCE</scope>
    <source>
        <strain evidence="2">UH-Tt-Lm1</strain>
    </source>
</reference>
<dbReference type="EMBL" id="WIUZ02000025">
    <property type="protein sequence ID" value="KAF9778067.1"/>
    <property type="molecule type" value="Genomic_DNA"/>
</dbReference>
<comment type="caution">
    <text evidence="2">The sequence shown here is derived from an EMBL/GenBank/DDBJ whole genome shotgun (WGS) entry which is preliminary data.</text>
</comment>
<dbReference type="AlphaFoldDB" id="A0A9P6H414"/>
<protein>
    <submittedName>
        <fullName evidence="2">Uncharacterized protein</fullName>
    </submittedName>
</protein>
<organism evidence="2 3">
    <name type="scientific">Thelephora terrestris</name>
    <dbReference type="NCBI Taxonomy" id="56493"/>
    <lineage>
        <taxon>Eukaryota</taxon>
        <taxon>Fungi</taxon>
        <taxon>Dikarya</taxon>
        <taxon>Basidiomycota</taxon>
        <taxon>Agaricomycotina</taxon>
        <taxon>Agaricomycetes</taxon>
        <taxon>Thelephorales</taxon>
        <taxon>Thelephoraceae</taxon>
        <taxon>Thelephora</taxon>
    </lineage>
</organism>
<evidence type="ECO:0000256" key="1">
    <source>
        <dbReference type="SAM" id="MobiDB-lite"/>
    </source>
</evidence>
<accession>A0A9P6H414</accession>
<sequence length="154" mass="16745">MGLDDMECMGGIVELAKTQHALERPFEHVELRMSSFPVGMKEDLGRQTPEDQSTVLLSTLDLFNARKVPGLINFFSDSTSIQPSTSPTQNLKAENPSNTVSCASGDGGDFMGTGNPLPNFGSTRNSHTLSSARIFRNQFALDCCILHSIKKHVA</sequence>
<proteinExistence type="predicted"/>
<name>A0A9P6H414_9AGAM</name>
<feature type="compositionally biased region" description="Polar residues" evidence="1">
    <location>
        <begin position="90"/>
        <end position="102"/>
    </location>
</feature>
<gene>
    <name evidence="2" type="ORF">BJ322DRAFT_1025421</name>
</gene>